<keyword evidence="4 6" id="KW-0503">Monooxygenase</keyword>
<keyword evidence="2" id="KW-0285">Flavoprotein</keyword>
<dbReference type="InterPro" id="IPR011251">
    <property type="entry name" value="Luciferase-like_dom"/>
</dbReference>
<accession>A0ABQ4V8H2</accession>
<dbReference type="Gene3D" id="3.20.20.30">
    <property type="entry name" value="Luciferase-like domain"/>
    <property type="match status" value="1"/>
</dbReference>
<dbReference type="PANTHER" id="PTHR30137">
    <property type="entry name" value="LUCIFERASE-LIKE MONOOXYGENASE"/>
    <property type="match status" value="1"/>
</dbReference>
<dbReference type="InterPro" id="IPR036661">
    <property type="entry name" value="Luciferase-like_sf"/>
</dbReference>
<feature type="domain" description="Luciferase-like" evidence="5">
    <location>
        <begin position="1"/>
        <end position="303"/>
    </location>
</feature>
<comment type="similarity">
    <text evidence="1">Belongs to the bacterial luciferase oxidoreductase family.</text>
</comment>
<dbReference type="GO" id="GO:0004497">
    <property type="term" value="F:monooxygenase activity"/>
    <property type="evidence" value="ECO:0007669"/>
    <property type="project" value="UniProtKB-KW"/>
</dbReference>
<keyword evidence="3" id="KW-0560">Oxidoreductase</keyword>
<dbReference type="InterPro" id="IPR050766">
    <property type="entry name" value="Bact_Lucif_Oxidored"/>
</dbReference>
<evidence type="ECO:0000259" key="5">
    <source>
        <dbReference type="Pfam" id="PF00296"/>
    </source>
</evidence>
<proteinExistence type="inferred from homology"/>
<dbReference type="Proteomes" id="UP001060504">
    <property type="component" value="Unassembled WGS sequence"/>
</dbReference>
<organism evidence="6 7">
    <name type="scientific">Mycolicibacterium cyprinidarum</name>
    <dbReference type="NCBI Taxonomy" id="2860311"/>
    <lineage>
        <taxon>Bacteria</taxon>
        <taxon>Bacillati</taxon>
        <taxon>Actinomycetota</taxon>
        <taxon>Actinomycetes</taxon>
        <taxon>Mycobacteriales</taxon>
        <taxon>Mycobacteriaceae</taxon>
        <taxon>Mycolicibacterium</taxon>
    </lineage>
</organism>
<evidence type="ECO:0000313" key="6">
    <source>
        <dbReference type="EMBL" id="GJF10173.1"/>
    </source>
</evidence>
<dbReference type="Pfam" id="PF00296">
    <property type="entry name" value="Bac_luciferase"/>
    <property type="match status" value="1"/>
</dbReference>
<evidence type="ECO:0000256" key="1">
    <source>
        <dbReference type="ARBA" id="ARBA00010426"/>
    </source>
</evidence>
<gene>
    <name evidence="6" type="ORF">NGTWS1702_34840</name>
</gene>
<dbReference type="EMBL" id="BPRH01003651">
    <property type="protein sequence ID" value="GJF10173.1"/>
    <property type="molecule type" value="Genomic_DNA"/>
</dbReference>
<dbReference type="PANTHER" id="PTHR30137:SF16">
    <property type="entry name" value="BLL0895 PROTEIN"/>
    <property type="match status" value="1"/>
</dbReference>
<keyword evidence="7" id="KW-1185">Reference proteome</keyword>
<evidence type="ECO:0000256" key="3">
    <source>
        <dbReference type="ARBA" id="ARBA00023002"/>
    </source>
</evidence>
<sequence length="392" mass="42628">MRFGNFMAPFHPVGQNPTLAIERDLELIVAMDRLGFDEAWIGEHHSAGFEIIASPEVVIAVAAERTKHIKLGTGVSSLPYHHPLMLADRMVLLDHLTRGRAMLGCGPGQLTSDAHMLGIPADEQRPRMEQCLEAIMRLLRGETVTMHTDGFTLQDARLQLKPYSDPCFDVTVAASFSPTGPRGAGKHGIGMLSIAATAKQGMDLLAQHWATWEEVALEHGHVADRSKWRLVGPMHIADTREQAERDVEYGIAEFSRYFSHILPAGPVQGDTPAEIIANNRESGFAVIGTPEDAVAKITELVDASNGGFGAFLLFDHDWAPPAAKLHSYELFAQYVMPHFTGQLAAPAASRDWVTGSGTEFVDRAAHAIGKAIEDHAAEREAKEAPPGTPSTR</sequence>
<name>A0ABQ4V8H2_9MYCO</name>
<reference evidence="6 7" key="1">
    <citation type="submission" date="2021-08" db="EMBL/GenBank/DDBJ databases">
        <title>Draft genome sequence of Mycolicibacterium sp. NGTWS1702 strain.</title>
        <authorList>
            <person name="Matsumoto M."/>
            <person name="Tang B.C.C."/>
            <person name="Machida Y."/>
            <person name="Matoyama H."/>
            <person name="Kishihara T."/>
            <person name="Sato S."/>
            <person name="Kondo I."/>
            <person name="Sano M."/>
            <person name="Kato G."/>
        </authorList>
    </citation>
    <scope>NUCLEOTIDE SEQUENCE [LARGE SCALE GENOMIC DNA]</scope>
    <source>
        <strain evidence="6 7">NGTWSNA01</strain>
    </source>
</reference>
<protein>
    <submittedName>
        <fullName evidence="6">Monooxygenase</fullName>
    </submittedName>
</protein>
<evidence type="ECO:0000313" key="7">
    <source>
        <dbReference type="Proteomes" id="UP001060504"/>
    </source>
</evidence>
<evidence type="ECO:0000256" key="2">
    <source>
        <dbReference type="ARBA" id="ARBA00022630"/>
    </source>
</evidence>
<dbReference type="SUPFAM" id="SSF51679">
    <property type="entry name" value="Bacterial luciferase-like"/>
    <property type="match status" value="1"/>
</dbReference>
<comment type="caution">
    <text evidence="6">The sequence shown here is derived from an EMBL/GenBank/DDBJ whole genome shotgun (WGS) entry which is preliminary data.</text>
</comment>
<evidence type="ECO:0000256" key="4">
    <source>
        <dbReference type="ARBA" id="ARBA00023033"/>
    </source>
</evidence>